<dbReference type="Proteomes" id="UP001066276">
    <property type="component" value="Chromosome 10"/>
</dbReference>
<reference evidence="1" key="1">
    <citation type="journal article" date="2022" name="bioRxiv">
        <title>Sequencing and chromosome-scale assembly of the giantPleurodeles waltlgenome.</title>
        <authorList>
            <person name="Brown T."/>
            <person name="Elewa A."/>
            <person name="Iarovenko S."/>
            <person name="Subramanian E."/>
            <person name="Araus A.J."/>
            <person name="Petzold A."/>
            <person name="Susuki M."/>
            <person name="Suzuki K.-i.T."/>
            <person name="Hayashi T."/>
            <person name="Toyoda A."/>
            <person name="Oliveira C."/>
            <person name="Osipova E."/>
            <person name="Leigh N.D."/>
            <person name="Simon A."/>
            <person name="Yun M.H."/>
        </authorList>
    </citation>
    <scope>NUCLEOTIDE SEQUENCE</scope>
    <source>
        <strain evidence="1">20211129_DDA</strain>
        <tissue evidence="1">Liver</tissue>
    </source>
</reference>
<protein>
    <submittedName>
        <fullName evidence="1">Uncharacterized protein</fullName>
    </submittedName>
</protein>
<dbReference type="EMBL" id="JANPWB010000014">
    <property type="protein sequence ID" value="KAJ1099426.1"/>
    <property type="molecule type" value="Genomic_DNA"/>
</dbReference>
<organism evidence="1 2">
    <name type="scientific">Pleurodeles waltl</name>
    <name type="common">Iberian ribbed newt</name>
    <dbReference type="NCBI Taxonomy" id="8319"/>
    <lineage>
        <taxon>Eukaryota</taxon>
        <taxon>Metazoa</taxon>
        <taxon>Chordata</taxon>
        <taxon>Craniata</taxon>
        <taxon>Vertebrata</taxon>
        <taxon>Euteleostomi</taxon>
        <taxon>Amphibia</taxon>
        <taxon>Batrachia</taxon>
        <taxon>Caudata</taxon>
        <taxon>Salamandroidea</taxon>
        <taxon>Salamandridae</taxon>
        <taxon>Pleurodelinae</taxon>
        <taxon>Pleurodeles</taxon>
    </lineage>
</organism>
<dbReference type="AlphaFoldDB" id="A0AAV7M6J8"/>
<evidence type="ECO:0000313" key="1">
    <source>
        <dbReference type="EMBL" id="KAJ1099426.1"/>
    </source>
</evidence>
<gene>
    <name evidence="1" type="ORF">NDU88_004527</name>
</gene>
<name>A0AAV7M6J8_PLEWA</name>
<proteinExistence type="predicted"/>
<accession>A0AAV7M6J8</accession>
<evidence type="ECO:0000313" key="2">
    <source>
        <dbReference type="Proteomes" id="UP001066276"/>
    </source>
</evidence>
<keyword evidence="2" id="KW-1185">Reference proteome</keyword>
<comment type="caution">
    <text evidence="1">The sequence shown here is derived from an EMBL/GenBank/DDBJ whole genome shotgun (WGS) entry which is preliminary data.</text>
</comment>
<sequence length="108" mass="12292">MRLLQTFLHEPQRLLNTNGHPPLARGHETGTWRGLFNIPAARAYKTGRSRDLQLREEAQLRQRVTASARGLWRYLHSPLHLPPPPLNVHAKNMHVAPIQGRGDQCPSN</sequence>